<keyword evidence="1" id="KW-0645">Protease</keyword>
<proteinExistence type="predicted"/>
<dbReference type="InterPro" id="IPR038765">
    <property type="entry name" value="Papain-like_cys_pep_sf"/>
</dbReference>
<keyword evidence="3" id="KW-1185">Reference proteome</keyword>
<evidence type="ECO:0000256" key="1">
    <source>
        <dbReference type="ARBA" id="ARBA00022807"/>
    </source>
</evidence>
<dbReference type="AlphaFoldDB" id="A0A0K9PZG1"/>
<name>A0A0K9PZG1_ZOSMR</name>
<keyword evidence="1" id="KW-0378">Hydrolase</keyword>
<keyword evidence="1" id="KW-0788">Thiol protease</keyword>
<reference evidence="3" key="1">
    <citation type="journal article" date="2016" name="Nature">
        <title>The genome of the seagrass Zostera marina reveals angiosperm adaptation to the sea.</title>
        <authorList>
            <person name="Olsen J.L."/>
            <person name="Rouze P."/>
            <person name="Verhelst B."/>
            <person name="Lin Y.-C."/>
            <person name="Bayer T."/>
            <person name="Collen J."/>
            <person name="Dattolo E."/>
            <person name="De Paoli E."/>
            <person name="Dittami S."/>
            <person name="Maumus F."/>
            <person name="Michel G."/>
            <person name="Kersting A."/>
            <person name="Lauritano C."/>
            <person name="Lohaus R."/>
            <person name="Toepel M."/>
            <person name="Tonon T."/>
            <person name="Vanneste K."/>
            <person name="Amirebrahimi M."/>
            <person name="Brakel J."/>
            <person name="Bostroem C."/>
            <person name="Chovatia M."/>
            <person name="Grimwood J."/>
            <person name="Jenkins J.W."/>
            <person name="Jueterbock A."/>
            <person name="Mraz A."/>
            <person name="Stam W.T."/>
            <person name="Tice H."/>
            <person name="Bornberg-Bauer E."/>
            <person name="Green P.J."/>
            <person name="Pearson G.A."/>
            <person name="Procaccini G."/>
            <person name="Duarte C.M."/>
            <person name="Schmutz J."/>
            <person name="Reusch T.B.H."/>
            <person name="Van de Peer Y."/>
        </authorList>
    </citation>
    <scope>NUCLEOTIDE SEQUENCE [LARGE SCALE GENOMIC DNA]</scope>
    <source>
        <strain evidence="3">cv. Finnish</strain>
    </source>
</reference>
<dbReference type="GO" id="GO:0019784">
    <property type="term" value="F:deNEDDylase activity"/>
    <property type="evidence" value="ECO:0007669"/>
    <property type="project" value="InterPro"/>
</dbReference>
<dbReference type="PANTHER" id="PTHR46468:SF1">
    <property type="entry name" value="SENTRIN-SPECIFIC PROTEASE 8"/>
    <property type="match status" value="1"/>
</dbReference>
<gene>
    <name evidence="2" type="ORF">ZOSMA_146G00780</name>
</gene>
<evidence type="ECO:0008006" key="4">
    <source>
        <dbReference type="Google" id="ProtNLM"/>
    </source>
</evidence>
<evidence type="ECO:0000313" key="3">
    <source>
        <dbReference type="Proteomes" id="UP000036987"/>
    </source>
</evidence>
<dbReference type="GO" id="GO:0008234">
    <property type="term" value="F:cysteine-type peptidase activity"/>
    <property type="evidence" value="ECO:0007669"/>
    <property type="project" value="UniProtKB-KW"/>
</dbReference>
<evidence type="ECO:0000313" key="2">
    <source>
        <dbReference type="EMBL" id="KMZ73597.1"/>
    </source>
</evidence>
<dbReference type="Proteomes" id="UP000036987">
    <property type="component" value="Unassembled WGS sequence"/>
</dbReference>
<accession>A0A0K9PZG1</accession>
<protein>
    <recommendedName>
        <fullName evidence="4">Ubiquitin-like protease family profile domain-containing protein</fullName>
    </recommendedName>
</protein>
<dbReference type="EMBL" id="LFYR01000569">
    <property type="protein sequence ID" value="KMZ73597.1"/>
    <property type="molecule type" value="Genomic_DNA"/>
</dbReference>
<dbReference type="InterPro" id="IPR044613">
    <property type="entry name" value="Nep1/2-like"/>
</dbReference>
<dbReference type="PANTHER" id="PTHR46468">
    <property type="entry name" value="SENTRIN-SPECIFIC PROTEASE 8"/>
    <property type="match status" value="1"/>
</dbReference>
<sequence length="422" mass="49421">MNNPLSFLTITNEEEHNVNEIQYCQQMSSPSHSLLSSDEYQTPKDDKIKCTRSVFGVPNVIISSPEFWAAVAESADVIERKSCKTFCTEELSGVVRCIDFSPTTNSTSNSPYVSSMIKRIKDRNAEKLENKKLKVVEEAIKMKDDGKPKKNQTTKQLVMDSKYRSLFFFLIMDDSVFCSGGDVVDIIHHQIYTNLLVNVFFGVLRVELVEKFVLIDKFQFIEPDLFSDDEGHEPTQSVPELVSNVEVDNVLRLITRNRRGIDKRNWKYFIIPIRTVNHWHFLVWSRVHNTYTHYDSNHIQRESLNLGAAKRAMKWMTMWFRQNFITVFHDEPTLIQFKNYPQETNSKMDGGLFMFHGISSFVDYMHIEDGIFNNCTLDSKMTWKKSEVPRIRNNMFRRLAERLEFTPWHTKLANYKEQEKLS</sequence>
<comment type="caution">
    <text evidence="2">The sequence shown here is derived from an EMBL/GenBank/DDBJ whole genome shotgun (WGS) entry which is preliminary data.</text>
</comment>
<dbReference type="Gene3D" id="3.40.395.10">
    <property type="entry name" value="Adenoviral Proteinase, Chain A"/>
    <property type="match status" value="1"/>
</dbReference>
<dbReference type="SUPFAM" id="SSF54001">
    <property type="entry name" value="Cysteine proteinases"/>
    <property type="match status" value="1"/>
</dbReference>
<organism evidence="2 3">
    <name type="scientific">Zostera marina</name>
    <name type="common">Eelgrass</name>
    <dbReference type="NCBI Taxonomy" id="29655"/>
    <lineage>
        <taxon>Eukaryota</taxon>
        <taxon>Viridiplantae</taxon>
        <taxon>Streptophyta</taxon>
        <taxon>Embryophyta</taxon>
        <taxon>Tracheophyta</taxon>
        <taxon>Spermatophyta</taxon>
        <taxon>Magnoliopsida</taxon>
        <taxon>Liliopsida</taxon>
        <taxon>Zosteraceae</taxon>
        <taxon>Zostera</taxon>
    </lineage>
</organism>